<reference evidence="1 2" key="1">
    <citation type="journal article" date="2022" name="DNA Res.">
        <title>Chromosomal-level genome assembly of the orchid tree Bauhinia variegata (Leguminosae; Cercidoideae) supports the allotetraploid origin hypothesis of Bauhinia.</title>
        <authorList>
            <person name="Zhong Y."/>
            <person name="Chen Y."/>
            <person name="Zheng D."/>
            <person name="Pang J."/>
            <person name="Liu Y."/>
            <person name="Luo S."/>
            <person name="Meng S."/>
            <person name="Qian L."/>
            <person name="Wei D."/>
            <person name="Dai S."/>
            <person name="Zhou R."/>
        </authorList>
    </citation>
    <scope>NUCLEOTIDE SEQUENCE [LARGE SCALE GENOMIC DNA]</scope>
    <source>
        <strain evidence="1">BV-YZ2020</strain>
    </source>
</reference>
<dbReference type="Proteomes" id="UP000828941">
    <property type="component" value="Chromosome 14"/>
</dbReference>
<name>A0ACB9KHT5_BAUVA</name>
<proteinExistence type="predicted"/>
<sequence length="84" mass="9242">MAVLFPGCFSLSLAVSFGLSFFPNLPGLHLMHLGRSNLAVTADCNPLQIGKGVCNLFEANRTNQDQRSKIEHGQKEKLEKVSRL</sequence>
<protein>
    <submittedName>
        <fullName evidence="1">Uncharacterized protein</fullName>
    </submittedName>
</protein>
<accession>A0ACB9KHT5</accession>
<dbReference type="EMBL" id="CM039439">
    <property type="protein sequence ID" value="KAI4296751.1"/>
    <property type="molecule type" value="Genomic_DNA"/>
</dbReference>
<evidence type="ECO:0000313" key="2">
    <source>
        <dbReference type="Proteomes" id="UP000828941"/>
    </source>
</evidence>
<organism evidence="1 2">
    <name type="scientific">Bauhinia variegata</name>
    <name type="common">Purple orchid tree</name>
    <name type="synonym">Phanera variegata</name>
    <dbReference type="NCBI Taxonomy" id="167791"/>
    <lineage>
        <taxon>Eukaryota</taxon>
        <taxon>Viridiplantae</taxon>
        <taxon>Streptophyta</taxon>
        <taxon>Embryophyta</taxon>
        <taxon>Tracheophyta</taxon>
        <taxon>Spermatophyta</taxon>
        <taxon>Magnoliopsida</taxon>
        <taxon>eudicotyledons</taxon>
        <taxon>Gunneridae</taxon>
        <taxon>Pentapetalae</taxon>
        <taxon>rosids</taxon>
        <taxon>fabids</taxon>
        <taxon>Fabales</taxon>
        <taxon>Fabaceae</taxon>
        <taxon>Cercidoideae</taxon>
        <taxon>Cercideae</taxon>
        <taxon>Bauhiniinae</taxon>
        <taxon>Bauhinia</taxon>
    </lineage>
</organism>
<keyword evidence="2" id="KW-1185">Reference proteome</keyword>
<evidence type="ECO:0000313" key="1">
    <source>
        <dbReference type="EMBL" id="KAI4296751.1"/>
    </source>
</evidence>
<gene>
    <name evidence="1" type="ORF">L6164_036679</name>
</gene>
<comment type="caution">
    <text evidence="1">The sequence shown here is derived from an EMBL/GenBank/DDBJ whole genome shotgun (WGS) entry which is preliminary data.</text>
</comment>